<evidence type="ECO:0000259" key="1">
    <source>
        <dbReference type="PROSITE" id="PS50844"/>
    </source>
</evidence>
<reference evidence="2 3" key="1">
    <citation type="journal article" date="2015" name="Nature">
        <title>rRNA introns, odd ribosomes, and small enigmatic genomes across a large radiation of phyla.</title>
        <authorList>
            <person name="Brown C.T."/>
            <person name="Hug L.A."/>
            <person name="Thomas B.C."/>
            <person name="Sharon I."/>
            <person name="Castelle C.J."/>
            <person name="Singh A."/>
            <person name="Wilkins M.J."/>
            <person name="Williams K.H."/>
            <person name="Banfield J.F."/>
        </authorList>
    </citation>
    <scope>NUCLEOTIDE SEQUENCE [LARGE SCALE GENOMIC DNA]</scope>
</reference>
<dbReference type="InterPro" id="IPR013132">
    <property type="entry name" value="PseI/NeuA/B-like_N"/>
</dbReference>
<dbReference type="InterPro" id="IPR051690">
    <property type="entry name" value="PseI-like"/>
</dbReference>
<dbReference type="InterPro" id="IPR006190">
    <property type="entry name" value="SAF_AFP_Neu5Ac"/>
</dbReference>
<dbReference type="Pfam" id="PF08666">
    <property type="entry name" value="SAF"/>
    <property type="match status" value="1"/>
</dbReference>
<dbReference type="PANTHER" id="PTHR42966">
    <property type="entry name" value="N-ACETYLNEURAMINATE SYNTHASE"/>
    <property type="match status" value="1"/>
</dbReference>
<dbReference type="GO" id="GO:0047444">
    <property type="term" value="F:N-acylneuraminate-9-phosphate synthase activity"/>
    <property type="evidence" value="ECO:0007669"/>
    <property type="project" value="TreeGrafter"/>
</dbReference>
<dbReference type="Gene3D" id="3.20.20.70">
    <property type="entry name" value="Aldolase class I"/>
    <property type="match status" value="1"/>
</dbReference>
<accession>A0A0G0RC15</accession>
<dbReference type="GO" id="GO:0016051">
    <property type="term" value="P:carbohydrate biosynthetic process"/>
    <property type="evidence" value="ECO:0007669"/>
    <property type="project" value="InterPro"/>
</dbReference>
<gene>
    <name evidence="2" type="ORF">UT84_C0013G0019</name>
</gene>
<sequence>MNPFIKIGKRKIGRDFYPFVIAEVGINHEGSMKKAKQMVLDAYKSGAECVKFQAHVIEDEMIPAAKKVIPDNANESIWEIMKRCALSEEEDSKLKKYVESLGMIYLSTPFSRAAAERLNRLNVTAFKIGSGECNNYPLVEHIAKFGKPVILSTGMNDLKSIETAVKIFRKHHASYALLHCTSMYPTPYSKVRLGVLDQLRETFPDAVLGLSDHSLGIYTCFGATAKGASILEKHFTSNKKWSGPDIPISIDGVQLKDLIVGSRAIFKALEGKKSILPEEKQTIKFAYACVVTTRKIKKGEKFSIDNIWVKRPGTGQIQASEYKRVLHRKSIKDLPKNYQIKWREVS</sequence>
<proteinExistence type="predicted"/>
<dbReference type="InterPro" id="IPR057736">
    <property type="entry name" value="SAF_PseI/NeuA/NeuB"/>
</dbReference>
<dbReference type="EMBL" id="LBYI01000013">
    <property type="protein sequence ID" value="KKR50249.1"/>
    <property type="molecule type" value="Genomic_DNA"/>
</dbReference>
<dbReference type="CDD" id="cd11615">
    <property type="entry name" value="SAF_NeuB_like"/>
    <property type="match status" value="1"/>
</dbReference>
<dbReference type="InterPro" id="IPR036732">
    <property type="entry name" value="AFP_Neu5c_C_sf"/>
</dbReference>
<evidence type="ECO:0000313" key="2">
    <source>
        <dbReference type="EMBL" id="KKR50249.1"/>
    </source>
</evidence>
<dbReference type="SUPFAM" id="SSF51569">
    <property type="entry name" value="Aldolase"/>
    <property type="match status" value="1"/>
</dbReference>
<organism evidence="2 3">
    <name type="scientific">Candidatus Curtissbacteria bacterium GW2011_GWA1_40_16</name>
    <dbReference type="NCBI Taxonomy" id="1618405"/>
    <lineage>
        <taxon>Bacteria</taxon>
        <taxon>Candidatus Curtissiibacteriota</taxon>
    </lineage>
</organism>
<name>A0A0G0RC15_9BACT</name>
<dbReference type="PROSITE" id="PS50844">
    <property type="entry name" value="AFP_LIKE"/>
    <property type="match status" value="1"/>
</dbReference>
<dbReference type="Pfam" id="PF03102">
    <property type="entry name" value="NeuB"/>
    <property type="match status" value="1"/>
</dbReference>
<feature type="domain" description="AFP-like" evidence="1">
    <location>
        <begin position="289"/>
        <end position="346"/>
    </location>
</feature>
<dbReference type="SUPFAM" id="SSF51269">
    <property type="entry name" value="AFP III-like domain"/>
    <property type="match status" value="1"/>
</dbReference>
<dbReference type="InterPro" id="IPR013785">
    <property type="entry name" value="Aldolase_TIM"/>
</dbReference>
<dbReference type="Gene3D" id="3.90.1210.10">
    <property type="entry name" value="Antifreeze-like/N-acetylneuraminic acid synthase C-terminal domain"/>
    <property type="match status" value="1"/>
</dbReference>
<dbReference type="PATRIC" id="fig|1618405.3.peg.580"/>
<comment type="caution">
    <text evidence="2">The sequence shown here is derived from an EMBL/GenBank/DDBJ whole genome shotgun (WGS) entry which is preliminary data.</text>
</comment>
<dbReference type="Proteomes" id="UP000034531">
    <property type="component" value="Unassembled WGS sequence"/>
</dbReference>
<dbReference type="AlphaFoldDB" id="A0A0G0RC15"/>
<dbReference type="InterPro" id="IPR013974">
    <property type="entry name" value="SAF"/>
</dbReference>
<evidence type="ECO:0000313" key="3">
    <source>
        <dbReference type="Proteomes" id="UP000034531"/>
    </source>
</evidence>
<dbReference type="PANTHER" id="PTHR42966:SF1">
    <property type="entry name" value="SIALIC ACID SYNTHASE"/>
    <property type="match status" value="1"/>
</dbReference>
<protein>
    <submittedName>
        <fullName evidence="2">N-acylneuraminate-9-phosphate synthase</fullName>
    </submittedName>
</protein>